<name>A0ACC6QUK3_9ACTN</name>
<organism evidence="1 2">
    <name type="scientific">Streptomyces pratisoli</name>
    <dbReference type="NCBI Taxonomy" id="3139917"/>
    <lineage>
        <taxon>Bacteria</taxon>
        <taxon>Bacillati</taxon>
        <taxon>Actinomycetota</taxon>
        <taxon>Actinomycetes</taxon>
        <taxon>Kitasatosporales</taxon>
        <taxon>Streptomycetaceae</taxon>
        <taxon>Streptomyces</taxon>
    </lineage>
</organism>
<comment type="caution">
    <text evidence="1">The sequence shown here is derived from an EMBL/GenBank/DDBJ whole genome shotgun (WGS) entry which is preliminary data.</text>
</comment>
<gene>
    <name evidence="1" type="ORF">WKI58_36635</name>
</gene>
<protein>
    <submittedName>
        <fullName evidence="1">Uncharacterized protein</fullName>
    </submittedName>
</protein>
<dbReference type="EMBL" id="JBBKAI010000002">
    <property type="protein sequence ID" value="MEJ8661965.1"/>
    <property type="molecule type" value="Genomic_DNA"/>
</dbReference>
<keyword evidence="2" id="KW-1185">Reference proteome</keyword>
<evidence type="ECO:0000313" key="1">
    <source>
        <dbReference type="EMBL" id="MEJ8661965.1"/>
    </source>
</evidence>
<evidence type="ECO:0000313" key="2">
    <source>
        <dbReference type="Proteomes" id="UP001375539"/>
    </source>
</evidence>
<dbReference type="Proteomes" id="UP001375539">
    <property type="component" value="Unassembled WGS sequence"/>
</dbReference>
<accession>A0ACC6QUK3</accession>
<reference evidence="1" key="1">
    <citation type="submission" date="2024-03" db="EMBL/GenBank/DDBJ databases">
        <title>Novel Streptomyces species of biotechnological and ecological value are a feature of Machair soil.</title>
        <authorList>
            <person name="Prole J.R."/>
            <person name="Goodfellow M."/>
            <person name="Allenby N."/>
            <person name="Ward A.C."/>
        </authorList>
    </citation>
    <scope>NUCLEOTIDE SEQUENCE</scope>
    <source>
        <strain evidence="1">MS1.AVA.4</strain>
    </source>
</reference>
<sequence>MTAVRRTAVGIAVAAVCFAGLTGCGPGGDGTDGGAAEAPVTTGPSEIGEMQKLVDAAESAAAEAESATADDD</sequence>
<proteinExistence type="predicted"/>